<name>A0A5A7VC94_CUCMM</name>
<reference evidence="3 4" key="1">
    <citation type="submission" date="2019-08" db="EMBL/GenBank/DDBJ databases">
        <title>Draft genome sequences of two oriental melons (Cucumis melo L. var makuwa).</title>
        <authorList>
            <person name="Kwon S.-Y."/>
        </authorList>
    </citation>
    <scope>NUCLEOTIDE SEQUENCE [LARGE SCALE GENOMIC DNA]</scope>
    <source>
        <strain evidence="4">cv. Chang Bougi</strain>
        <strain evidence="3">cv. SW 3</strain>
        <tissue evidence="1">Leaf</tissue>
    </source>
</reference>
<comment type="caution">
    <text evidence="1">The sequence shown here is derived from an EMBL/GenBank/DDBJ whole genome shotgun (WGS) entry which is preliminary data.</text>
</comment>
<evidence type="ECO:0000313" key="2">
    <source>
        <dbReference type="EMBL" id="TYK30284.1"/>
    </source>
</evidence>
<dbReference type="Proteomes" id="UP000321393">
    <property type="component" value="Unassembled WGS sequence"/>
</dbReference>
<gene>
    <name evidence="2" type="ORF">E5676_scaffold344G00460</name>
    <name evidence="1" type="ORF">E6C27_scaffold62G00100</name>
</gene>
<dbReference type="AlphaFoldDB" id="A0A5A7VC94"/>
<sequence>MSHLKILEDETVEAHGVKFINIGSSQLSGCDALSSCSSPDLPITGIPTEKMTNLKHMDQTDPSVYFDSDNTQVKNDQTEAIDQEDGALERSILDDEYQCELLKFCSSEVRIV</sequence>
<dbReference type="EMBL" id="SSTE01000977">
    <property type="protein sequence ID" value="KAA0065942.1"/>
    <property type="molecule type" value="Genomic_DNA"/>
</dbReference>
<dbReference type="EMBL" id="SSTD01000679">
    <property type="protein sequence ID" value="TYK30284.1"/>
    <property type="molecule type" value="Genomic_DNA"/>
</dbReference>
<organism evidence="1 3">
    <name type="scientific">Cucumis melo var. makuwa</name>
    <name type="common">Oriental melon</name>
    <dbReference type="NCBI Taxonomy" id="1194695"/>
    <lineage>
        <taxon>Eukaryota</taxon>
        <taxon>Viridiplantae</taxon>
        <taxon>Streptophyta</taxon>
        <taxon>Embryophyta</taxon>
        <taxon>Tracheophyta</taxon>
        <taxon>Spermatophyta</taxon>
        <taxon>Magnoliopsida</taxon>
        <taxon>eudicotyledons</taxon>
        <taxon>Gunneridae</taxon>
        <taxon>Pentapetalae</taxon>
        <taxon>rosids</taxon>
        <taxon>fabids</taxon>
        <taxon>Cucurbitales</taxon>
        <taxon>Cucurbitaceae</taxon>
        <taxon>Benincaseae</taxon>
        <taxon>Cucumis</taxon>
    </lineage>
</organism>
<evidence type="ECO:0000313" key="3">
    <source>
        <dbReference type="Proteomes" id="UP000321393"/>
    </source>
</evidence>
<dbReference type="Proteomes" id="UP000321947">
    <property type="component" value="Unassembled WGS sequence"/>
</dbReference>
<dbReference type="OrthoDB" id="4567at2759"/>
<evidence type="ECO:0000313" key="1">
    <source>
        <dbReference type="EMBL" id="KAA0065942.1"/>
    </source>
</evidence>
<proteinExistence type="predicted"/>
<accession>A0A5A7VC94</accession>
<evidence type="ECO:0000313" key="4">
    <source>
        <dbReference type="Proteomes" id="UP000321947"/>
    </source>
</evidence>
<protein>
    <submittedName>
        <fullName evidence="1">Phosphatidate phosphatase PAH1 isoform X2</fullName>
    </submittedName>
</protein>